<dbReference type="GO" id="GO:0005634">
    <property type="term" value="C:nucleus"/>
    <property type="evidence" value="ECO:0007669"/>
    <property type="project" value="InterPro"/>
</dbReference>
<dbReference type="InterPro" id="IPR012934">
    <property type="entry name" value="Znf_AD"/>
</dbReference>
<name>A0A182Y9E3_ANOST</name>
<reference evidence="1" key="2">
    <citation type="submission" date="2020-05" db="UniProtKB">
        <authorList>
            <consortium name="EnsemblMetazoa"/>
        </authorList>
    </citation>
    <scope>IDENTIFICATION</scope>
    <source>
        <strain evidence="1">Indian</strain>
    </source>
</reference>
<evidence type="ECO:0000313" key="1">
    <source>
        <dbReference type="EnsemblMetazoa" id="ASTEI05079-PA"/>
    </source>
</evidence>
<dbReference type="PROSITE" id="PS51915">
    <property type="entry name" value="ZAD"/>
    <property type="match status" value="1"/>
</dbReference>
<sequence>MEDFARIFAKLPDVCRVCFSENQSDLYHIDDVYVKPTSIEHMNSFRAILAVFVNDEFESHRELIPTSICADCTARAQSAFQFIEQCQRSDMRLEECFKSIGSEKTLQIEPDVPIISQQLSHEQCKTQEIRTSVHVTQSHLNNSRQTCVKKRSEIQGKKPQKSATKSRWYCDTCDKSFSQPQ</sequence>
<dbReference type="Pfam" id="PF07776">
    <property type="entry name" value="zf-AD"/>
    <property type="match status" value="1"/>
</dbReference>
<reference evidence="2" key="1">
    <citation type="journal article" date="2014" name="Genome Biol.">
        <title>Genome analysis of a major urban malaria vector mosquito, Anopheles stephensi.</title>
        <authorList>
            <person name="Jiang X."/>
            <person name="Peery A."/>
            <person name="Hall A.B."/>
            <person name="Sharma A."/>
            <person name="Chen X.G."/>
            <person name="Waterhouse R.M."/>
            <person name="Komissarov A."/>
            <person name="Riehle M.M."/>
            <person name="Shouche Y."/>
            <person name="Sharakhova M.V."/>
            <person name="Lawson D."/>
            <person name="Pakpour N."/>
            <person name="Arensburger P."/>
            <person name="Davidson V.L."/>
            <person name="Eiglmeier K."/>
            <person name="Emrich S."/>
            <person name="George P."/>
            <person name="Kennedy R.C."/>
            <person name="Mane S.P."/>
            <person name="Maslen G."/>
            <person name="Oringanje C."/>
            <person name="Qi Y."/>
            <person name="Settlage R."/>
            <person name="Tojo M."/>
            <person name="Tubio J.M."/>
            <person name="Unger M.F."/>
            <person name="Wang B."/>
            <person name="Vernick K.D."/>
            <person name="Ribeiro J.M."/>
            <person name="James A.A."/>
            <person name="Michel K."/>
            <person name="Riehle M.A."/>
            <person name="Luckhart S."/>
            <person name="Sharakhov I.V."/>
            <person name="Tu Z."/>
        </authorList>
    </citation>
    <scope>NUCLEOTIDE SEQUENCE [LARGE SCALE GENOMIC DNA]</scope>
    <source>
        <strain evidence="2">Indian</strain>
    </source>
</reference>
<accession>A0A182Y9E3</accession>
<dbReference type="GO" id="GO:0008270">
    <property type="term" value="F:zinc ion binding"/>
    <property type="evidence" value="ECO:0007669"/>
    <property type="project" value="UniProtKB-UniRule"/>
</dbReference>
<dbReference type="SUPFAM" id="SSF57716">
    <property type="entry name" value="Glucocorticoid receptor-like (DNA-binding domain)"/>
    <property type="match status" value="1"/>
</dbReference>
<dbReference type="VEuPathDB" id="VectorBase:ASTEI20_044029"/>
<dbReference type="STRING" id="30069.A0A182Y9E3"/>
<dbReference type="EnsemblMetazoa" id="ASTEI05079-RA">
    <property type="protein sequence ID" value="ASTEI05079-PA"/>
    <property type="gene ID" value="ASTEI05079"/>
</dbReference>
<dbReference type="SMART" id="SM00868">
    <property type="entry name" value="zf-AD"/>
    <property type="match status" value="1"/>
</dbReference>
<dbReference type="Proteomes" id="UP000076408">
    <property type="component" value="Unassembled WGS sequence"/>
</dbReference>
<organism evidence="1 2">
    <name type="scientific">Anopheles stephensi</name>
    <name type="common">Indo-Pakistan malaria mosquito</name>
    <dbReference type="NCBI Taxonomy" id="30069"/>
    <lineage>
        <taxon>Eukaryota</taxon>
        <taxon>Metazoa</taxon>
        <taxon>Ecdysozoa</taxon>
        <taxon>Arthropoda</taxon>
        <taxon>Hexapoda</taxon>
        <taxon>Insecta</taxon>
        <taxon>Pterygota</taxon>
        <taxon>Neoptera</taxon>
        <taxon>Endopterygota</taxon>
        <taxon>Diptera</taxon>
        <taxon>Nematocera</taxon>
        <taxon>Culicoidea</taxon>
        <taxon>Culicidae</taxon>
        <taxon>Anophelinae</taxon>
        <taxon>Anopheles</taxon>
    </lineage>
</organism>
<dbReference type="VEuPathDB" id="VectorBase:ASTEI05079"/>
<keyword evidence="2" id="KW-1185">Reference proteome</keyword>
<evidence type="ECO:0000313" key="2">
    <source>
        <dbReference type="Proteomes" id="UP000076408"/>
    </source>
</evidence>
<proteinExistence type="predicted"/>
<dbReference type="AlphaFoldDB" id="A0A182Y9E3"/>
<protein>
    <submittedName>
        <fullName evidence="1">Uncharacterized protein</fullName>
    </submittedName>
</protein>